<dbReference type="GO" id="GO:0005524">
    <property type="term" value="F:ATP binding"/>
    <property type="evidence" value="ECO:0007669"/>
    <property type="project" value="UniProtKB-KW"/>
</dbReference>
<accession>A0A7W6KNY3</accession>
<sequence>MTLQQGNIEIALTVAAGNQRIVIILFRIQEIGQVTGSEVEILAAIKRPRFIEKPGPCLGGSDEFARIGHLRSRVERFGADAEHDVDFRLITATHCDLKTAVGQGTFRADLYHRIAQLAIKLPPLRDREGDIAYLAQYFLAEIAAREDEPVKAFTAEAMAELQTHTFPGNVRELQNFLLRCVLLARDEAEISLAQLREAHASMLAGATPAAANAPDDADADQGGLREMVGKAEADILARCFRRFHGNQAEMALALEVPRRTLSRKLARYGICAGDESITETQREEV</sequence>
<evidence type="ECO:0000256" key="6">
    <source>
        <dbReference type="ARBA" id="ARBA00023163"/>
    </source>
</evidence>
<evidence type="ECO:0000313" key="9">
    <source>
        <dbReference type="Proteomes" id="UP000530571"/>
    </source>
</evidence>
<dbReference type="GO" id="GO:0043565">
    <property type="term" value="F:sequence-specific DNA binding"/>
    <property type="evidence" value="ECO:0007669"/>
    <property type="project" value="InterPro"/>
</dbReference>
<gene>
    <name evidence="8" type="ORF">GGR30_004610</name>
</gene>
<keyword evidence="3" id="KW-0902">Two-component regulatory system</keyword>
<dbReference type="PANTHER" id="PTHR32071:SF117">
    <property type="entry name" value="PTS-DEPENDENT DIHYDROXYACETONE KINASE OPERON REGULATORY PROTEIN-RELATED"/>
    <property type="match status" value="1"/>
</dbReference>
<dbReference type="Proteomes" id="UP000530571">
    <property type="component" value="Unassembled WGS sequence"/>
</dbReference>
<keyword evidence="2" id="KW-0067">ATP-binding</keyword>
<keyword evidence="6" id="KW-0804">Transcription</keyword>
<dbReference type="Gene3D" id="3.40.50.300">
    <property type="entry name" value="P-loop containing nucleotide triphosphate hydrolases"/>
    <property type="match status" value="1"/>
</dbReference>
<dbReference type="InterPro" id="IPR002197">
    <property type="entry name" value="HTH_Fis"/>
</dbReference>
<dbReference type="Pfam" id="PF00158">
    <property type="entry name" value="Sigma54_activat"/>
    <property type="match status" value="1"/>
</dbReference>
<dbReference type="SUPFAM" id="SSF52540">
    <property type="entry name" value="P-loop containing nucleoside triphosphate hydrolases"/>
    <property type="match status" value="1"/>
</dbReference>
<dbReference type="PROSITE" id="PS50045">
    <property type="entry name" value="SIGMA54_INTERACT_4"/>
    <property type="match status" value="1"/>
</dbReference>
<dbReference type="AlphaFoldDB" id="A0A7W6KNY3"/>
<dbReference type="Gene3D" id="1.10.8.60">
    <property type="match status" value="1"/>
</dbReference>
<dbReference type="InterPro" id="IPR002078">
    <property type="entry name" value="Sigma_54_int"/>
</dbReference>
<proteinExistence type="predicted"/>
<evidence type="ECO:0000259" key="7">
    <source>
        <dbReference type="PROSITE" id="PS50045"/>
    </source>
</evidence>
<dbReference type="GO" id="GO:0006355">
    <property type="term" value="P:regulation of DNA-templated transcription"/>
    <property type="evidence" value="ECO:0007669"/>
    <property type="project" value="InterPro"/>
</dbReference>
<dbReference type="InterPro" id="IPR025944">
    <property type="entry name" value="Sigma_54_int_dom_CS"/>
</dbReference>
<keyword evidence="4" id="KW-0805">Transcription regulation</keyword>
<dbReference type="SUPFAM" id="SSF46689">
    <property type="entry name" value="Homeodomain-like"/>
    <property type="match status" value="1"/>
</dbReference>
<dbReference type="InterPro" id="IPR058031">
    <property type="entry name" value="AAA_lid_NorR"/>
</dbReference>
<evidence type="ECO:0000256" key="4">
    <source>
        <dbReference type="ARBA" id="ARBA00023015"/>
    </source>
</evidence>
<dbReference type="Pfam" id="PF25601">
    <property type="entry name" value="AAA_lid_14"/>
    <property type="match status" value="1"/>
</dbReference>
<dbReference type="Pfam" id="PF02954">
    <property type="entry name" value="HTH_8"/>
    <property type="match status" value="1"/>
</dbReference>
<dbReference type="GO" id="GO:0000160">
    <property type="term" value="P:phosphorelay signal transduction system"/>
    <property type="evidence" value="ECO:0007669"/>
    <property type="project" value="UniProtKB-KW"/>
</dbReference>
<dbReference type="EMBL" id="JACIDZ010000029">
    <property type="protein sequence ID" value="MBB4124650.1"/>
    <property type="molecule type" value="Genomic_DNA"/>
</dbReference>
<dbReference type="PANTHER" id="PTHR32071">
    <property type="entry name" value="TRANSCRIPTIONAL REGULATORY PROTEIN"/>
    <property type="match status" value="1"/>
</dbReference>
<evidence type="ECO:0000256" key="3">
    <source>
        <dbReference type="ARBA" id="ARBA00023012"/>
    </source>
</evidence>
<name>A0A7W6KNY3_9HYPH</name>
<keyword evidence="5" id="KW-0238">DNA-binding</keyword>
<dbReference type="Gene3D" id="1.10.10.60">
    <property type="entry name" value="Homeodomain-like"/>
    <property type="match status" value="1"/>
</dbReference>
<protein>
    <submittedName>
        <fullName evidence="8">Transcriptional regulator with GAF, ATPase, and Fis domain</fullName>
    </submittedName>
</protein>
<dbReference type="InterPro" id="IPR009057">
    <property type="entry name" value="Homeodomain-like_sf"/>
</dbReference>
<evidence type="ECO:0000313" key="8">
    <source>
        <dbReference type="EMBL" id="MBB4124650.1"/>
    </source>
</evidence>
<keyword evidence="9" id="KW-1185">Reference proteome</keyword>
<evidence type="ECO:0000256" key="1">
    <source>
        <dbReference type="ARBA" id="ARBA00022741"/>
    </source>
</evidence>
<organism evidence="8 9">
    <name type="scientific">Martelella radicis</name>
    <dbReference type="NCBI Taxonomy" id="1397476"/>
    <lineage>
        <taxon>Bacteria</taxon>
        <taxon>Pseudomonadati</taxon>
        <taxon>Pseudomonadota</taxon>
        <taxon>Alphaproteobacteria</taxon>
        <taxon>Hyphomicrobiales</taxon>
        <taxon>Aurantimonadaceae</taxon>
        <taxon>Martelella</taxon>
    </lineage>
</organism>
<keyword evidence="1" id="KW-0547">Nucleotide-binding</keyword>
<reference evidence="8 9" key="1">
    <citation type="submission" date="2020-08" db="EMBL/GenBank/DDBJ databases">
        <title>Genomic Encyclopedia of Type Strains, Phase IV (KMG-IV): sequencing the most valuable type-strain genomes for metagenomic binning, comparative biology and taxonomic classification.</title>
        <authorList>
            <person name="Goeker M."/>
        </authorList>
    </citation>
    <scope>NUCLEOTIDE SEQUENCE [LARGE SCALE GENOMIC DNA]</scope>
    <source>
        <strain evidence="8 9">DSM 28101</strain>
    </source>
</reference>
<evidence type="ECO:0000256" key="5">
    <source>
        <dbReference type="ARBA" id="ARBA00023125"/>
    </source>
</evidence>
<feature type="domain" description="Sigma-54 factor interaction" evidence="7">
    <location>
        <begin position="74"/>
        <end position="182"/>
    </location>
</feature>
<dbReference type="RefSeq" id="WP_183491513.1">
    <property type="nucleotide sequence ID" value="NZ_JACIDZ010000029.1"/>
</dbReference>
<dbReference type="PROSITE" id="PS00688">
    <property type="entry name" value="SIGMA54_INTERACT_3"/>
    <property type="match status" value="1"/>
</dbReference>
<dbReference type="InterPro" id="IPR027417">
    <property type="entry name" value="P-loop_NTPase"/>
</dbReference>
<comment type="caution">
    <text evidence="8">The sequence shown here is derived from an EMBL/GenBank/DDBJ whole genome shotgun (WGS) entry which is preliminary data.</text>
</comment>
<evidence type="ECO:0000256" key="2">
    <source>
        <dbReference type="ARBA" id="ARBA00022840"/>
    </source>
</evidence>